<organism evidence="1 2">
    <name type="scientific">Vaccinium darrowii</name>
    <dbReference type="NCBI Taxonomy" id="229202"/>
    <lineage>
        <taxon>Eukaryota</taxon>
        <taxon>Viridiplantae</taxon>
        <taxon>Streptophyta</taxon>
        <taxon>Embryophyta</taxon>
        <taxon>Tracheophyta</taxon>
        <taxon>Spermatophyta</taxon>
        <taxon>Magnoliopsida</taxon>
        <taxon>eudicotyledons</taxon>
        <taxon>Gunneridae</taxon>
        <taxon>Pentapetalae</taxon>
        <taxon>asterids</taxon>
        <taxon>Ericales</taxon>
        <taxon>Ericaceae</taxon>
        <taxon>Vaccinioideae</taxon>
        <taxon>Vaccinieae</taxon>
        <taxon>Vaccinium</taxon>
    </lineage>
</organism>
<comment type="caution">
    <text evidence="1">The sequence shown here is derived from an EMBL/GenBank/DDBJ whole genome shotgun (WGS) entry which is preliminary data.</text>
</comment>
<dbReference type="Proteomes" id="UP000828048">
    <property type="component" value="Chromosome 3"/>
</dbReference>
<dbReference type="EMBL" id="CM037153">
    <property type="protein sequence ID" value="KAH7857515.1"/>
    <property type="molecule type" value="Genomic_DNA"/>
</dbReference>
<evidence type="ECO:0000313" key="2">
    <source>
        <dbReference type="Proteomes" id="UP000828048"/>
    </source>
</evidence>
<protein>
    <submittedName>
        <fullName evidence="1">Uncharacterized protein</fullName>
    </submittedName>
</protein>
<sequence length="315" mass="34480">MAALRNLRQGGRICIGSSSVGRNGNNSGIWTSLHKAALLLQRTPHTQDFHTLPSFDRLKYPLQPGNSPSRRSYGRYDLVLRGEAAKRIVYRKAIDCVYKSLICLALHQDDKVLDVFSGTVIRSDGIIATSANCLRPFKGTEYKIGVKILNGESEATYEGLLLHHGLCSNIALIKIVPRNPIPAVAAFGKLELMQEGEFVVAAGCEPRYSSWQWHSTAGPVYDVGRVSHIDVVMGNDEEVKNKESNDAMTTGRLLKARFDNGRDCIGRTLVSSCGGVIGVIHNASCIVEATPIDDVLACLEKFEKIGERAEDLVRA</sequence>
<evidence type="ECO:0000313" key="1">
    <source>
        <dbReference type="EMBL" id="KAH7857515.1"/>
    </source>
</evidence>
<gene>
    <name evidence="1" type="ORF">Vadar_013562</name>
</gene>
<proteinExistence type="predicted"/>
<reference evidence="1 2" key="1">
    <citation type="journal article" date="2021" name="Hortic Res">
        <title>High-quality reference genome and annotation aids understanding of berry development for evergreen blueberry (Vaccinium darrowii).</title>
        <authorList>
            <person name="Yu J."/>
            <person name="Hulse-Kemp A.M."/>
            <person name="Babiker E."/>
            <person name="Staton M."/>
        </authorList>
    </citation>
    <scope>NUCLEOTIDE SEQUENCE [LARGE SCALE GENOMIC DNA]</scope>
    <source>
        <strain evidence="2">cv. NJ 8807/NJ 8810</strain>
        <tissue evidence="1">Young leaf</tissue>
    </source>
</reference>
<keyword evidence="2" id="KW-1185">Reference proteome</keyword>
<name>A0ACB7YX37_9ERIC</name>
<accession>A0ACB7YX37</accession>